<dbReference type="GO" id="GO:0031032">
    <property type="term" value="P:actomyosin structure organization"/>
    <property type="evidence" value="ECO:0007669"/>
    <property type="project" value="InterPro"/>
</dbReference>
<dbReference type="PRINTS" id="PR00888">
    <property type="entry name" value="SM22CALPONIN"/>
</dbReference>
<dbReference type="GO" id="GO:0015629">
    <property type="term" value="C:actin cytoskeleton"/>
    <property type="evidence" value="ECO:0007669"/>
    <property type="project" value="TreeGrafter"/>
</dbReference>
<dbReference type="InterPro" id="IPR003096">
    <property type="entry name" value="SM22_calponin"/>
</dbReference>
<dbReference type="AlphaFoldDB" id="A0A8C6MPW5"/>
<dbReference type="InterPro" id="IPR036872">
    <property type="entry name" value="CH_dom_sf"/>
</dbReference>
<dbReference type="GeneTree" id="ENSGT00940000154355"/>
<dbReference type="Ensembl" id="ENSMSIT00000004888.1">
    <property type="protein sequence ID" value="ENSMSIP00000003860.1"/>
    <property type="gene ID" value="ENSMSIG00000003563.1"/>
</dbReference>
<keyword evidence="2" id="KW-0007">Acetylation</keyword>
<dbReference type="InterPro" id="IPR001715">
    <property type="entry name" value="CH_dom"/>
</dbReference>
<reference evidence="4" key="2">
    <citation type="submission" date="2025-09" db="UniProtKB">
        <authorList>
            <consortium name="Ensembl"/>
        </authorList>
    </citation>
    <scope>IDENTIFICATION</scope>
</reference>
<protein>
    <recommendedName>
        <fullName evidence="3">Calponin-homology (CH) domain-containing protein</fullName>
    </recommendedName>
</protein>
<keyword evidence="5" id="KW-1185">Reference proteome</keyword>
<dbReference type="PROSITE" id="PS50021">
    <property type="entry name" value="CH"/>
    <property type="match status" value="1"/>
</dbReference>
<evidence type="ECO:0000256" key="2">
    <source>
        <dbReference type="ARBA" id="ARBA00022990"/>
    </source>
</evidence>
<evidence type="ECO:0000313" key="5">
    <source>
        <dbReference type="Proteomes" id="UP000694415"/>
    </source>
</evidence>
<accession>A0A8C6MPW5</accession>
<dbReference type="Proteomes" id="UP000694415">
    <property type="component" value="Unplaced"/>
</dbReference>
<dbReference type="InterPro" id="IPR001997">
    <property type="entry name" value="Calponin/LIMCH1"/>
</dbReference>
<sequence>HVSSCSREVAAGGGLGFQTPFLPRCLWPHLRGHSHGGVSASHLSPSSLLFQLLSKYDPQKEAELRSWIEGLTGLSIGPDFQKGLKDGVILCTLMNKLQPGSVPKINRSMQNWHQVRGLTSSWENRGHSLPSPCVVVIPASPPFPCLLPARKSLQLHQGHGQLRHEPCGPVRGQ</sequence>
<evidence type="ECO:0000256" key="1">
    <source>
        <dbReference type="ARBA" id="ARBA00022553"/>
    </source>
</evidence>
<evidence type="ECO:0000313" key="4">
    <source>
        <dbReference type="Ensembl" id="ENSMSIP00000003860.1"/>
    </source>
</evidence>
<evidence type="ECO:0000259" key="3">
    <source>
        <dbReference type="PROSITE" id="PS50021"/>
    </source>
</evidence>
<keyword evidence="1" id="KW-0597">Phosphoprotein</keyword>
<name>A0A8C6MPW5_MUSSI</name>
<dbReference type="Gene3D" id="1.10.418.10">
    <property type="entry name" value="Calponin-like domain"/>
    <property type="match status" value="1"/>
</dbReference>
<feature type="domain" description="Calponin-homology (CH)" evidence="3">
    <location>
        <begin position="58"/>
        <end position="160"/>
    </location>
</feature>
<dbReference type="Pfam" id="PF00307">
    <property type="entry name" value="CH"/>
    <property type="match status" value="1"/>
</dbReference>
<dbReference type="GO" id="GO:0005925">
    <property type="term" value="C:focal adhesion"/>
    <property type="evidence" value="ECO:0007669"/>
    <property type="project" value="TreeGrafter"/>
</dbReference>
<dbReference type="GO" id="GO:0007015">
    <property type="term" value="P:actin filament organization"/>
    <property type="evidence" value="ECO:0007669"/>
    <property type="project" value="TreeGrafter"/>
</dbReference>
<reference evidence="4" key="1">
    <citation type="submission" date="2025-08" db="UniProtKB">
        <authorList>
            <consortium name="Ensembl"/>
        </authorList>
    </citation>
    <scope>IDENTIFICATION</scope>
</reference>
<dbReference type="PANTHER" id="PTHR47385:SF7">
    <property type="entry name" value="CALPONIN-2"/>
    <property type="match status" value="1"/>
</dbReference>
<organism evidence="4 5">
    <name type="scientific">Mus spicilegus</name>
    <name type="common">Mound-building mouse</name>
    <dbReference type="NCBI Taxonomy" id="10103"/>
    <lineage>
        <taxon>Eukaryota</taxon>
        <taxon>Metazoa</taxon>
        <taxon>Chordata</taxon>
        <taxon>Craniata</taxon>
        <taxon>Vertebrata</taxon>
        <taxon>Euteleostomi</taxon>
        <taxon>Mammalia</taxon>
        <taxon>Eutheria</taxon>
        <taxon>Euarchontoglires</taxon>
        <taxon>Glires</taxon>
        <taxon>Rodentia</taxon>
        <taxon>Myomorpha</taxon>
        <taxon>Muroidea</taxon>
        <taxon>Muridae</taxon>
        <taxon>Murinae</taxon>
        <taxon>Mus</taxon>
        <taxon>Mus</taxon>
    </lineage>
</organism>
<dbReference type="GO" id="GO:0051015">
    <property type="term" value="F:actin filament binding"/>
    <property type="evidence" value="ECO:0007669"/>
    <property type="project" value="TreeGrafter"/>
</dbReference>
<dbReference type="PRINTS" id="PR00889">
    <property type="entry name" value="CALPONIN"/>
</dbReference>
<dbReference type="PANTHER" id="PTHR47385">
    <property type="entry name" value="CALPONIN"/>
    <property type="match status" value="1"/>
</dbReference>
<proteinExistence type="predicted"/>
<dbReference type="SUPFAM" id="SSF47576">
    <property type="entry name" value="Calponin-homology domain, CH-domain"/>
    <property type="match status" value="1"/>
</dbReference>
<dbReference type="InterPro" id="IPR050606">
    <property type="entry name" value="Calponin-like"/>
</dbReference>